<proteinExistence type="predicted"/>
<dbReference type="AlphaFoldDB" id="A0A0E9V811"/>
<name>A0A0E9V811_ANGAN</name>
<reference evidence="1" key="2">
    <citation type="journal article" date="2015" name="Fish Shellfish Immunol.">
        <title>Early steps in the European eel (Anguilla anguilla)-Vibrio vulnificus interaction in the gills: Role of the RtxA13 toxin.</title>
        <authorList>
            <person name="Callol A."/>
            <person name="Pajuelo D."/>
            <person name="Ebbesson L."/>
            <person name="Teles M."/>
            <person name="MacKenzie S."/>
            <person name="Amaro C."/>
        </authorList>
    </citation>
    <scope>NUCLEOTIDE SEQUENCE</scope>
</reference>
<organism evidence="1">
    <name type="scientific">Anguilla anguilla</name>
    <name type="common">European freshwater eel</name>
    <name type="synonym">Muraena anguilla</name>
    <dbReference type="NCBI Taxonomy" id="7936"/>
    <lineage>
        <taxon>Eukaryota</taxon>
        <taxon>Metazoa</taxon>
        <taxon>Chordata</taxon>
        <taxon>Craniata</taxon>
        <taxon>Vertebrata</taxon>
        <taxon>Euteleostomi</taxon>
        <taxon>Actinopterygii</taxon>
        <taxon>Neopterygii</taxon>
        <taxon>Teleostei</taxon>
        <taxon>Anguilliformes</taxon>
        <taxon>Anguillidae</taxon>
        <taxon>Anguilla</taxon>
    </lineage>
</organism>
<protein>
    <submittedName>
        <fullName evidence="1">Uncharacterized protein</fullName>
    </submittedName>
</protein>
<accession>A0A0E9V811</accession>
<sequence>MNKDKSPAFARSVYDVNYFYTVYG</sequence>
<dbReference type="EMBL" id="GBXM01034426">
    <property type="protein sequence ID" value="JAH74151.1"/>
    <property type="molecule type" value="Transcribed_RNA"/>
</dbReference>
<reference evidence="1" key="1">
    <citation type="submission" date="2014-11" db="EMBL/GenBank/DDBJ databases">
        <authorList>
            <person name="Amaro Gonzalez C."/>
        </authorList>
    </citation>
    <scope>NUCLEOTIDE SEQUENCE</scope>
</reference>
<evidence type="ECO:0000313" key="1">
    <source>
        <dbReference type="EMBL" id="JAH74151.1"/>
    </source>
</evidence>